<keyword evidence="2" id="KW-0732">Signal</keyword>
<gene>
    <name evidence="3" type="ORF">OR214_02663</name>
</gene>
<feature type="transmembrane region" description="Helical" evidence="1">
    <location>
        <begin position="50"/>
        <end position="77"/>
    </location>
</feature>
<reference evidence="3 4" key="1">
    <citation type="journal article" date="2013" name="Genome Announc.">
        <title>Draft Genome Sequence for Ralstonia sp. Strain OR214, a Bacterium with Potential for Bioremediation.</title>
        <authorList>
            <person name="Utturkar S.M."/>
            <person name="Bollmann A."/>
            <person name="Brzoska R.M."/>
            <person name="Klingeman D.M."/>
            <person name="Epstein S.E."/>
            <person name="Palumbo A.V."/>
            <person name="Brown S.D."/>
        </authorList>
    </citation>
    <scope>NUCLEOTIDE SEQUENCE [LARGE SCALE GENOMIC DNA]</scope>
    <source>
        <strain evidence="3 4">OR214</strain>
    </source>
</reference>
<organism evidence="3 4">
    <name type="scientific">Ralstonia pickettii OR214</name>
    <dbReference type="NCBI Taxonomy" id="1264675"/>
    <lineage>
        <taxon>Bacteria</taxon>
        <taxon>Pseudomonadati</taxon>
        <taxon>Pseudomonadota</taxon>
        <taxon>Betaproteobacteria</taxon>
        <taxon>Burkholderiales</taxon>
        <taxon>Burkholderiaceae</taxon>
        <taxon>Ralstonia</taxon>
    </lineage>
</organism>
<dbReference type="RefSeq" id="WP_004631276.1">
    <property type="nucleotide sequence ID" value="NZ_APMQ01000006.1"/>
</dbReference>
<dbReference type="Proteomes" id="UP000013280">
    <property type="component" value="Unassembled WGS sequence"/>
</dbReference>
<feature type="chain" id="PRO_5004339222" description="Bacteriophage coat protein B" evidence="2">
    <location>
        <begin position="35"/>
        <end position="82"/>
    </location>
</feature>
<comment type="caution">
    <text evidence="3">The sequence shown here is derived from an EMBL/GenBank/DDBJ whole genome shotgun (WGS) entry which is preliminary data.</text>
</comment>
<dbReference type="Pfam" id="PF05356">
    <property type="entry name" value="Phage_Coat_B"/>
    <property type="match status" value="1"/>
</dbReference>
<evidence type="ECO:0008006" key="5">
    <source>
        <dbReference type="Google" id="ProtNLM"/>
    </source>
</evidence>
<dbReference type="InterPro" id="IPR008020">
    <property type="entry name" value="G8P"/>
</dbReference>
<dbReference type="SUPFAM" id="SSF57987">
    <property type="entry name" value="Inovirus (filamentous phage) major coat protein"/>
    <property type="match status" value="1"/>
</dbReference>
<keyword evidence="1" id="KW-0472">Membrane</keyword>
<evidence type="ECO:0000313" key="4">
    <source>
        <dbReference type="Proteomes" id="UP000013280"/>
    </source>
</evidence>
<keyword evidence="1" id="KW-1133">Transmembrane helix</keyword>
<dbReference type="EMBL" id="APMQ01000006">
    <property type="protein sequence ID" value="ENZ77660.1"/>
    <property type="molecule type" value="Genomic_DNA"/>
</dbReference>
<sequence length="82" mass="8056" precursor="true">MNKFFNAGKALVARGCGKALVVASGVGLAGAAHAQTSGTTVDVSSVVSTINGGLAAIAAIGLAVLGVYGAIAIYNWVKRPIK</sequence>
<dbReference type="AlphaFoldDB" id="R0CMF5"/>
<dbReference type="PATRIC" id="fig|1264675.3.peg.2593"/>
<evidence type="ECO:0000256" key="1">
    <source>
        <dbReference type="SAM" id="Phobius"/>
    </source>
</evidence>
<keyword evidence="1" id="KW-0812">Transmembrane</keyword>
<evidence type="ECO:0000256" key="2">
    <source>
        <dbReference type="SAM" id="SignalP"/>
    </source>
</evidence>
<proteinExistence type="predicted"/>
<feature type="signal peptide" evidence="2">
    <location>
        <begin position="1"/>
        <end position="34"/>
    </location>
</feature>
<protein>
    <recommendedName>
        <fullName evidence="5">Bacteriophage coat protein B</fullName>
    </recommendedName>
</protein>
<evidence type="ECO:0000313" key="3">
    <source>
        <dbReference type="EMBL" id="ENZ77660.1"/>
    </source>
</evidence>
<name>R0CMF5_RALPI</name>
<accession>R0CMF5</accession>